<feature type="compositionally biased region" description="Low complexity" evidence="1">
    <location>
        <begin position="49"/>
        <end position="62"/>
    </location>
</feature>
<proteinExistence type="predicted"/>
<feature type="region of interest" description="Disordered" evidence="1">
    <location>
        <begin position="126"/>
        <end position="149"/>
    </location>
</feature>
<organism evidence="2 3">
    <name type="scientific">Fasciolopsis buskii</name>
    <dbReference type="NCBI Taxonomy" id="27845"/>
    <lineage>
        <taxon>Eukaryota</taxon>
        <taxon>Metazoa</taxon>
        <taxon>Spiralia</taxon>
        <taxon>Lophotrochozoa</taxon>
        <taxon>Platyhelminthes</taxon>
        <taxon>Trematoda</taxon>
        <taxon>Digenea</taxon>
        <taxon>Plagiorchiida</taxon>
        <taxon>Echinostomata</taxon>
        <taxon>Echinostomatoidea</taxon>
        <taxon>Fasciolidae</taxon>
        <taxon>Fasciolopsis</taxon>
    </lineage>
</organism>
<keyword evidence="3" id="KW-1185">Reference proteome</keyword>
<comment type="caution">
    <text evidence="2">The sequence shown here is derived from an EMBL/GenBank/DDBJ whole genome shotgun (WGS) entry which is preliminary data.</text>
</comment>
<feature type="region of interest" description="Disordered" evidence="1">
    <location>
        <begin position="173"/>
        <end position="200"/>
    </location>
</feature>
<name>A0A8E0RZX7_9TREM</name>
<dbReference type="EMBL" id="LUCM01002851">
    <property type="protein sequence ID" value="KAA0196727.1"/>
    <property type="molecule type" value="Genomic_DNA"/>
</dbReference>
<feature type="region of interest" description="Disordered" evidence="1">
    <location>
        <begin position="43"/>
        <end position="62"/>
    </location>
</feature>
<evidence type="ECO:0000313" key="2">
    <source>
        <dbReference type="EMBL" id="KAA0196727.1"/>
    </source>
</evidence>
<dbReference type="AlphaFoldDB" id="A0A8E0RZX7"/>
<dbReference type="Proteomes" id="UP000728185">
    <property type="component" value="Unassembled WGS sequence"/>
</dbReference>
<sequence length="226" mass="24129">MMARSSTSNPLLTMDHQNGIVGSTSAPMRATISYAPQTVLSASSRTIRSPNPTLSSSPTSMPVRTIASPLGTTATTGISNPVTSLLSLRDRGAKTGLLSPNTSSHDQFMSAVGGADLSSLALDLAQKRSHEERSTSSSSSINLDNTLAPHSPERKLPFLDFRPDNCSTGIHDADDNADADGDEQMSSVNSPHCDRSHLRNGNEIPEKRTMVYPASSTFLIHRPSFY</sequence>
<protein>
    <submittedName>
        <fullName evidence="2">Uncharacterized protein</fullName>
    </submittedName>
</protein>
<gene>
    <name evidence="2" type="ORF">FBUS_03861</name>
</gene>
<reference evidence="2" key="1">
    <citation type="submission" date="2019-05" db="EMBL/GenBank/DDBJ databases">
        <title>Annotation for the trematode Fasciolopsis buski.</title>
        <authorList>
            <person name="Choi Y.-J."/>
        </authorList>
    </citation>
    <scope>NUCLEOTIDE SEQUENCE</scope>
    <source>
        <strain evidence="2">HT</strain>
        <tissue evidence="2">Whole worm</tissue>
    </source>
</reference>
<evidence type="ECO:0000313" key="3">
    <source>
        <dbReference type="Proteomes" id="UP000728185"/>
    </source>
</evidence>
<evidence type="ECO:0000256" key="1">
    <source>
        <dbReference type="SAM" id="MobiDB-lite"/>
    </source>
</evidence>
<accession>A0A8E0RZX7</accession>
<dbReference type="OrthoDB" id="10604059at2759"/>